<evidence type="ECO:0000256" key="5">
    <source>
        <dbReference type="ARBA" id="ARBA00022840"/>
    </source>
</evidence>
<feature type="domain" description="Protein kinase" evidence="6">
    <location>
        <begin position="39"/>
        <end position="109"/>
    </location>
</feature>
<evidence type="ECO:0000256" key="4">
    <source>
        <dbReference type="ARBA" id="ARBA00022777"/>
    </source>
</evidence>
<comment type="caution">
    <text evidence="7">The sequence shown here is derived from an EMBL/GenBank/DDBJ whole genome shotgun (WGS) entry which is preliminary data.</text>
</comment>
<dbReference type="GO" id="GO:0005524">
    <property type="term" value="F:ATP binding"/>
    <property type="evidence" value="ECO:0007669"/>
    <property type="project" value="UniProtKB-KW"/>
</dbReference>
<protein>
    <recommendedName>
        <fullName evidence="6">Protein kinase domain-containing protein</fullName>
    </recommendedName>
</protein>
<dbReference type="FunFam" id="3.30.200.20:FF:000466">
    <property type="entry name" value="Putative LRR receptor-like serine/threonine-protein kinase"/>
    <property type="match status" value="1"/>
</dbReference>
<dbReference type="GO" id="GO:0005886">
    <property type="term" value="C:plasma membrane"/>
    <property type="evidence" value="ECO:0007669"/>
    <property type="project" value="TreeGrafter"/>
</dbReference>
<dbReference type="PANTHER" id="PTHR27002:SF422">
    <property type="entry name" value="RECEPTOR-LIKE SERINE_THREONINE-PROTEIN KINASE"/>
    <property type="match status" value="1"/>
</dbReference>
<dbReference type="InterPro" id="IPR000719">
    <property type="entry name" value="Prot_kinase_dom"/>
</dbReference>
<keyword evidence="8" id="KW-1185">Reference proteome</keyword>
<dbReference type="PROSITE" id="PS50011">
    <property type="entry name" value="PROTEIN_KINASE_DOM"/>
    <property type="match status" value="1"/>
</dbReference>
<proteinExistence type="predicted"/>
<gene>
    <name evidence="7" type="ORF">RchiOBHm_Chr1g0319301</name>
</gene>
<sequence length="109" mass="12149">MADKIQTSRATIREYIGKDDPSELLIYDFDNILVATNNFSLANKLRQGGFGPVYKGKLPEGKEIAVKRLSSSSGQGKEEFNNETLLISNLQHKNLVRLMGAVLKGMRSY</sequence>
<keyword evidence="5" id="KW-0067">ATP-binding</keyword>
<evidence type="ECO:0000259" key="6">
    <source>
        <dbReference type="PROSITE" id="PS50011"/>
    </source>
</evidence>
<dbReference type="InterPro" id="IPR011009">
    <property type="entry name" value="Kinase-like_dom_sf"/>
</dbReference>
<keyword evidence="4" id="KW-0418">Kinase</keyword>
<organism evidence="7 8">
    <name type="scientific">Rosa chinensis</name>
    <name type="common">China rose</name>
    <dbReference type="NCBI Taxonomy" id="74649"/>
    <lineage>
        <taxon>Eukaryota</taxon>
        <taxon>Viridiplantae</taxon>
        <taxon>Streptophyta</taxon>
        <taxon>Embryophyta</taxon>
        <taxon>Tracheophyta</taxon>
        <taxon>Spermatophyta</taxon>
        <taxon>Magnoliopsida</taxon>
        <taxon>eudicotyledons</taxon>
        <taxon>Gunneridae</taxon>
        <taxon>Pentapetalae</taxon>
        <taxon>rosids</taxon>
        <taxon>fabids</taxon>
        <taxon>Rosales</taxon>
        <taxon>Rosaceae</taxon>
        <taxon>Rosoideae</taxon>
        <taxon>Rosoideae incertae sedis</taxon>
        <taxon>Rosa</taxon>
    </lineage>
</organism>
<keyword evidence="2 7" id="KW-0808">Transferase</keyword>
<accession>A0A2P6S8H5</accession>
<dbReference type="OMA" id="EEFNNET"/>
<evidence type="ECO:0000313" key="8">
    <source>
        <dbReference type="Proteomes" id="UP000238479"/>
    </source>
</evidence>
<dbReference type="GO" id="GO:0004674">
    <property type="term" value="F:protein serine/threonine kinase activity"/>
    <property type="evidence" value="ECO:0007669"/>
    <property type="project" value="UniProtKB-KW"/>
</dbReference>
<dbReference type="PANTHER" id="PTHR27002">
    <property type="entry name" value="RECEPTOR-LIKE SERINE/THREONINE-PROTEIN KINASE SD1-8"/>
    <property type="match status" value="1"/>
</dbReference>
<evidence type="ECO:0000256" key="2">
    <source>
        <dbReference type="ARBA" id="ARBA00022679"/>
    </source>
</evidence>
<dbReference type="Proteomes" id="UP000238479">
    <property type="component" value="Chromosome 1"/>
</dbReference>
<reference evidence="7 8" key="1">
    <citation type="journal article" date="2018" name="Nat. Genet.">
        <title>The Rosa genome provides new insights in the design of modern roses.</title>
        <authorList>
            <person name="Bendahmane M."/>
        </authorList>
    </citation>
    <scope>NUCLEOTIDE SEQUENCE [LARGE SCALE GENOMIC DNA]</scope>
    <source>
        <strain evidence="8">cv. Old Blush</strain>
    </source>
</reference>
<evidence type="ECO:0000313" key="7">
    <source>
        <dbReference type="EMBL" id="PRQ54955.1"/>
    </source>
</evidence>
<name>A0A2P6S8H5_ROSCH</name>
<dbReference type="EMBL" id="PDCK01000039">
    <property type="protein sequence ID" value="PRQ54955.1"/>
    <property type="molecule type" value="Genomic_DNA"/>
</dbReference>
<dbReference type="SUPFAM" id="SSF56112">
    <property type="entry name" value="Protein kinase-like (PK-like)"/>
    <property type="match status" value="1"/>
</dbReference>
<dbReference type="Gene3D" id="3.30.200.20">
    <property type="entry name" value="Phosphorylase Kinase, domain 1"/>
    <property type="match status" value="1"/>
</dbReference>
<dbReference type="AlphaFoldDB" id="A0A2P6S8H5"/>
<dbReference type="Pfam" id="PF07714">
    <property type="entry name" value="PK_Tyr_Ser-Thr"/>
    <property type="match status" value="1"/>
</dbReference>
<keyword evidence="1" id="KW-0723">Serine/threonine-protein kinase</keyword>
<evidence type="ECO:0000256" key="3">
    <source>
        <dbReference type="ARBA" id="ARBA00022741"/>
    </source>
</evidence>
<keyword evidence="3" id="KW-0547">Nucleotide-binding</keyword>
<dbReference type="Gramene" id="PRQ54955">
    <property type="protein sequence ID" value="PRQ54955"/>
    <property type="gene ID" value="RchiOBHm_Chr1g0319301"/>
</dbReference>
<evidence type="ECO:0000256" key="1">
    <source>
        <dbReference type="ARBA" id="ARBA00022527"/>
    </source>
</evidence>
<dbReference type="InterPro" id="IPR001245">
    <property type="entry name" value="Ser-Thr/Tyr_kinase_cat_dom"/>
</dbReference>